<dbReference type="STRING" id="121845.A0A3Q0JKG9"/>
<proteinExistence type="predicted"/>
<protein>
    <submittedName>
        <fullName evidence="2">Uncharacterized protein LOC113473481</fullName>
    </submittedName>
</protein>
<dbReference type="KEGG" id="dci:113473481"/>
<name>A0A3Q0JKG9_DIACI</name>
<dbReference type="PaxDb" id="121845-A0A3Q0JKG9"/>
<evidence type="ECO:0000313" key="1">
    <source>
        <dbReference type="Proteomes" id="UP000079169"/>
    </source>
</evidence>
<reference evidence="2" key="1">
    <citation type="submission" date="2025-08" db="UniProtKB">
        <authorList>
            <consortium name="RefSeq"/>
        </authorList>
    </citation>
    <scope>IDENTIFICATION</scope>
</reference>
<organism evidence="1 2">
    <name type="scientific">Diaphorina citri</name>
    <name type="common">Asian citrus psyllid</name>
    <dbReference type="NCBI Taxonomy" id="121845"/>
    <lineage>
        <taxon>Eukaryota</taxon>
        <taxon>Metazoa</taxon>
        <taxon>Ecdysozoa</taxon>
        <taxon>Arthropoda</taxon>
        <taxon>Hexapoda</taxon>
        <taxon>Insecta</taxon>
        <taxon>Pterygota</taxon>
        <taxon>Neoptera</taxon>
        <taxon>Paraneoptera</taxon>
        <taxon>Hemiptera</taxon>
        <taxon>Sternorrhyncha</taxon>
        <taxon>Psylloidea</taxon>
        <taxon>Psyllidae</taxon>
        <taxon>Diaphorininae</taxon>
        <taxon>Diaphorina</taxon>
    </lineage>
</organism>
<gene>
    <name evidence="2" type="primary">LOC113473481</name>
</gene>
<accession>A0A3Q0JKG9</accession>
<feature type="non-terminal residue" evidence="2">
    <location>
        <position position="200"/>
    </location>
</feature>
<dbReference type="Proteomes" id="UP000079169">
    <property type="component" value="Unplaced"/>
</dbReference>
<dbReference type="AlphaFoldDB" id="A0A3Q0JKG9"/>
<dbReference type="GeneID" id="113473481"/>
<keyword evidence="1" id="KW-1185">Reference proteome</keyword>
<dbReference type="RefSeq" id="XP_026688889.1">
    <property type="nucleotide sequence ID" value="XM_026833088.1"/>
</dbReference>
<feature type="non-terminal residue" evidence="2">
    <location>
        <position position="1"/>
    </location>
</feature>
<evidence type="ECO:0000313" key="2">
    <source>
        <dbReference type="RefSeq" id="XP_026688889.1"/>
    </source>
</evidence>
<sequence length="200" mass="22867">DVLDYTRVSRTKVIVQVKSLQSANKLVTELATHNLYKAYIPATYLYKYAILRDVDVDFTNEEILDNIDGKNFKIVEIYRLNRKVNVENSSAKYVPSNTIKLRIAGQSIPSYVYLFHVRGELEAYMQPVIQCFKCLQYGHTSSKCTRNDAKCRDCSCTLSSEEHQCTSAKKCFHCQGGHSATSKNLCPEFSRQSKIKKLML</sequence>